<keyword evidence="3" id="KW-1185">Reference proteome</keyword>
<dbReference type="PANTHER" id="PTHR34932">
    <property type="entry name" value="TRPL TRANSLOCATION DEFECT PROTEIN 14"/>
    <property type="match status" value="1"/>
</dbReference>
<evidence type="ECO:0000313" key="3">
    <source>
        <dbReference type="Proteomes" id="UP000271098"/>
    </source>
</evidence>
<dbReference type="PANTHER" id="PTHR34932:SF1">
    <property type="entry name" value="TRPL TRANSLOCATION DEFECT PROTEIN 14"/>
    <property type="match status" value="1"/>
</dbReference>
<dbReference type="WBParaSite" id="GPUH_0002142501-mRNA-1">
    <property type="protein sequence ID" value="GPUH_0002142501-mRNA-1"/>
    <property type="gene ID" value="GPUH_0002142501"/>
</dbReference>
<dbReference type="InterPro" id="IPR038727">
    <property type="entry name" value="NadR/Ttd14_AAA_dom"/>
</dbReference>
<dbReference type="GO" id="GO:0045494">
    <property type="term" value="P:photoreceptor cell maintenance"/>
    <property type="evidence" value="ECO:0007669"/>
    <property type="project" value="TreeGrafter"/>
</dbReference>
<dbReference type="Proteomes" id="UP000271098">
    <property type="component" value="Unassembled WGS sequence"/>
</dbReference>
<gene>
    <name evidence="2" type="ORF">GPUH_LOCUS21399</name>
</gene>
<accession>A0A183EKA8</accession>
<dbReference type="EMBL" id="UYRT01092495">
    <property type="protein sequence ID" value="VDN38153.1"/>
    <property type="molecule type" value="Genomic_DNA"/>
</dbReference>
<dbReference type="GO" id="GO:0035091">
    <property type="term" value="F:phosphatidylinositol binding"/>
    <property type="evidence" value="ECO:0007669"/>
    <property type="project" value="TreeGrafter"/>
</dbReference>
<evidence type="ECO:0000313" key="4">
    <source>
        <dbReference type="WBParaSite" id="GPUH_0002142501-mRNA-1"/>
    </source>
</evidence>
<evidence type="ECO:0000259" key="1">
    <source>
        <dbReference type="Pfam" id="PF13521"/>
    </source>
</evidence>
<name>A0A183EKA8_9BILA</name>
<dbReference type="GO" id="GO:0005525">
    <property type="term" value="F:GTP binding"/>
    <property type="evidence" value="ECO:0007669"/>
    <property type="project" value="TreeGrafter"/>
</dbReference>
<dbReference type="GO" id="GO:0070300">
    <property type="term" value="F:phosphatidic acid binding"/>
    <property type="evidence" value="ECO:0007669"/>
    <property type="project" value="TreeGrafter"/>
</dbReference>
<evidence type="ECO:0000313" key="2">
    <source>
        <dbReference type="EMBL" id="VDN38153.1"/>
    </source>
</evidence>
<reference evidence="4" key="1">
    <citation type="submission" date="2016-06" db="UniProtKB">
        <authorList>
            <consortium name="WormBaseParasite"/>
        </authorList>
    </citation>
    <scope>IDENTIFICATION</scope>
</reference>
<dbReference type="OrthoDB" id="6375174at2759"/>
<organism evidence="4">
    <name type="scientific">Gongylonema pulchrum</name>
    <dbReference type="NCBI Taxonomy" id="637853"/>
    <lineage>
        <taxon>Eukaryota</taxon>
        <taxon>Metazoa</taxon>
        <taxon>Ecdysozoa</taxon>
        <taxon>Nematoda</taxon>
        <taxon>Chromadorea</taxon>
        <taxon>Rhabditida</taxon>
        <taxon>Spirurina</taxon>
        <taxon>Spiruromorpha</taxon>
        <taxon>Spiruroidea</taxon>
        <taxon>Gongylonematidae</taxon>
        <taxon>Gongylonema</taxon>
    </lineage>
</organism>
<sequence>MLVLFQDRLRTFFEEMGWKVYTVPETATILLGGGVKFAELSPKQAYQFQKDVLLTLLRIETVLFNQANLSTSERVLVICDRGAMDPSAYISKECWTKILEELNLDQFSLREDRYDQIVHMTTAADGAAEYYTLANNATRKEGIQQAIEQDRLTCAAWLGHPRVDVIDNVECKSFEDKILKLIA</sequence>
<dbReference type="Pfam" id="PF13521">
    <property type="entry name" value="AAA_28"/>
    <property type="match status" value="1"/>
</dbReference>
<proteinExistence type="predicted"/>
<dbReference type="InterPro" id="IPR053227">
    <property type="entry name" value="TRPL-trafficking_regulator"/>
</dbReference>
<protein>
    <submittedName>
        <fullName evidence="4">AAA_28 domain-containing protein</fullName>
    </submittedName>
</protein>
<dbReference type="AlphaFoldDB" id="A0A183EKA8"/>
<feature type="domain" description="NadR/Ttd14 AAA" evidence="1">
    <location>
        <begin position="20"/>
        <end position="162"/>
    </location>
</feature>
<reference evidence="2 3" key="2">
    <citation type="submission" date="2018-11" db="EMBL/GenBank/DDBJ databases">
        <authorList>
            <consortium name="Pathogen Informatics"/>
        </authorList>
    </citation>
    <scope>NUCLEOTIDE SEQUENCE [LARGE SCALE GENOMIC DNA]</scope>
</reference>